<dbReference type="EMBL" id="AAOE01000004">
    <property type="protein sequence ID" value="EAR10525.1"/>
    <property type="molecule type" value="Genomic_DNA"/>
</dbReference>
<comment type="catalytic activity">
    <reaction evidence="1">
        <text>alpha-D-glucose 6-phosphate = beta-D-glucose 6-phosphate</text>
        <dbReference type="Rhea" id="RHEA:16249"/>
        <dbReference type="ChEBI" id="CHEBI:58225"/>
        <dbReference type="ChEBI" id="CHEBI:58247"/>
        <dbReference type="EC" id="5.1.3.15"/>
    </reaction>
</comment>
<dbReference type="InterPro" id="IPR011013">
    <property type="entry name" value="Gal_mutarotase_sf_dom"/>
</dbReference>
<dbReference type="RefSeq" id="WP_008046867.1">
    <property type="nucleotide sequence ID" value="NZ_CH724153.1"/>
</dbReference>
<dbReference type="Proteomes" id="UP000005953">
    <property type="component" value="Unassembled WGS sequence"/>
</dbReference>
<evidence type="ECO:0000256" key="5">
    <source>
        <dbReference type="PIRSR" id="PIRSR016020-1"/>
    </source>
</evidence>
<dbReference type="CDD" id="cd09020">
    <property type="entry name" value="D-hex-6-P-epi_like"/>
    <property type="match status" value="1"/>
</dbReference>
<keyword evidence="7" id="KW-1185">Reference proteome</keyword>
<organism evidence="6 7">
    <name type="scientific">Reinekea blandensis MED297</name>
    <dbReference type="NCBI Taxonomy" id="314283"/>
    <lineage>
        <taxon>Bacteria</taxon>
        <taxon>Pseudomonadati</taxon>
        <taxon>Pseudomonadota</taxon>
        <taxon>Gammaproteobacteria</taxon>
        <taxon>Oceanospirillales</taxon>
        <taxon>Saccharospirillaceae</taxon>
        <taxon>Reinekea</taxon>
    </lineage>
</organism>
<feature type="active site" evidence="5">
    <location>
        <position position="160"/>
    </location>
</feature>
<feature type="active site" evidence="5">
    <location>
        <position position="261"/>
    </location>
</feature>
<dbReference type="SUPFAM" id="SSF74650">
    <property type="entry name" value="Galactose mutarotase-like"/>
    <property type="match status" value="1"/>
</dbReference>
<sequence>MTDQFISTHITLSQLNELPVLRIHNKQANATIALQGAHLIEYSPVGGTNLLFVSEAETYQQGQAIRGGVPICWPWFGPHRNQPDAPAHGFVRTCEWSHEIVADEPDRTDIRFFLITDGSDPGFPYAARVELLVSIGATLVMSLSTENLGDEPFLISQALHSYFRCNNIDDVRLHGLSGACYNDKVTGENAYVPSDLVINREIDWVIQDSGEAIALIEAGQPRFKLSRIGSRSVILWNPWIEKAKTLSHFNEEEYRQMICIEAANATEDSRLVKPRQSHVLVMEVAGGETH</sequence>
<dbReference type="PANTHER" id="PTHR11122">
    <property type="entry name" value="APOSPORY-ASSOCIATED PROTEIN C-RELATED"/>
    <property type="match status" value="1"/>
</dbReference>
<dbReference type="GO" id="GO:0005975">
    <property type="term" value="P:carbohydrate metabolic process"/>
    <property type="evidence" value="ECO:0007669"/>
    <property type="project" value="InterPro"/>
</dbReference>
<name>A4BC40_9GAMM</name>
<dbReference type="STRING" id="314283.MED297_01850"/>
<evidence type="ECO:0000256" key="3">
    <source>
        <dbReference type="ARBA" id="ARBA00023235"/>
    </source>
</evidence>
<comment type="caution">
    <text evidence="6">The sequence shown here is derived from an EMBL/GenBank/DDBJ whole genome shotgun (WGS) entry which is preliminary data.</text>
</comment>
<dbReference type="HOGENOM" id="CLU_048345_4_0_6"/>
<protein>
    <recommendedName>
        <fullName evidence="4">Putative glucose-6-phosphate 1-epimerase</fullName>
        <ecNumber evidence="4">5.1.3.15</ecNumber>
    </recommendedName>
</protein>
<dbReference type="GO" id="GO:0030246">
    <property type="term" value="F:carbohydrate binding"/>
    <property type="evidence" value="ECO:0007669"/>
    <property type="project" value="UniProtKB-UniRule"/>
</dbReference>
<dbReference type="InterPro" id="IPR025532">
    <property type="entry name" value="G6P_1-epimerase"/>
</dbReference>
<evidence type="ECO:0000256" key="1">
    <source>
        <dbReference type="ARBA" id="ARBA00001096"/>
    </source>
</evidence>
<dbReference type="OrthoDB" id="9790727at2"/>
<evidence type="ECO:0000256" key="2">
    <source>
        <dbReference type="ARBA" id="ARBA00005866"/>
    </source>
</evidence>
<comment type="similarity">
    <text evidence="2 4">Belongs to the glucose-6-phosphate 1-epimerase family.</text>
</comment>
<dbReference type="PIRSF" id="PIRSF016020">
    <property type="entry name" value="PHexose_mutarotase"/>
    <property type="match status" value="1"/>
</dbReference>
<evidence type="ECO:0000256" key="4">
    <source>
        <dbReference type="PIRNR" id="PIRNR016020"/>
    </source>
</evidence>
<dbReference type="AlphaFoldDB" id="A4BC40"/>
<dbReference type="Gene3D" id="2.70.98.10">
    <property type="match status" value="1"/>
</dbReference>
<dbReference type="GO" id="GO:0047938">
    <property type="term" value="F:glucose-6-phosphate 1-epimerase activity"/>
    <property type="evidence" value="ECO:0007669"/>
    <property type="project" value="UniProtKB-UniRule"/>
</dbReference>
<dbReference type="Pfam" id="PF01263">
    <property type="entry name" value="Aldose_epim"/>
    <property type="match status" value="1"/>
</dbReference>
<keyword evidence="3 4" id="KW-0413">Isomerase</keyword>
<accession>A4BC40</accession>
<dbReference type="InterPro" id="IPR008183">
    <property type="entry name" value="Aldose_1/G6P_1-epimerase"/>
</dbReference>
<evidence type="ECO:0000313" key="6">
    <source>
        <dbReference type="EMBL" id="EAR10525.1"/>
    </source>
</evidence>
<evidence type="ECO:0000313" key="7">
    <source>
        <dbReference type="Proteomes" id="UP000005953"/>
    </source>
</evidence>
<reference evidence="6 7" key="1">
    <citation type="submission" date="2006-02" db="EMBL/GenBank/DDBJ databases">
        <authorList>
            <person name="Pinhassi J."/>
            <person name="Pedros-Alio C."/>
            <person name="Ferriera S."/>
            <person name="Johnson J."/>
            <person name="Kravitz S."/>
            <person name="Halpern A."/>
            <person name="Remington K."/>
            <person name="Beeson K."/>
            <person name="Tran B."/>
            <person name="Rogers Y.-H."/>
            <person name="Friedman R."/>
            <person name="Venter J.C."/>
        </authorList>
    </citation>
    <scope>NUCLEOTIDE SEQUENCE [LARGE SCALE GENOMIC DNA]</scope>
    <source>
        <strain evidence="6 7">MED297</strain>
    </source>
</reference>
<dbReference type="PANTHER" id="PTHR11122:SF13">
    <property type="entry name" value="GLUCOSE-6-PHOSPHATE 1-EPIMERASE"/>
    <property type="match status" value="1"/>
</dbReference>
<dbReference type="InterPro" id="IPR014718">
    <property type="entry name" value="GH-type_carb-bd"/>
</dbReference>
<dbReference type="EC" id="5.1.3.15" evidence="4"/>
<gene>
    <name evidence="6" type="ORF">MED297_01850</name>
</gene>
<proteinExistence type="inferred from homology"/>